<evidence type="ECO:0000256" key="9">
    <source>
        <dbReference type="SAM" id="Phobius"/>
    </source>
</evidence>
<dbReference type="AlphaFoldDB" id="A0A368YL80"/>
<name>A0A368YL80_9RHOB</name>
<keyword evidence="4 11" id="KW-0808">Transferase</keyword>
<evidence type="ECO:0000256" key="5">
    <source>
        <dbReference type="ARBA" id="ARBA00022692"/>
    </source>
</evidence>
<organism evidence="11 12">
    <name type="scientific">Paracoccus lutimaris</name>
    <dbReference type="NCBI Taxonomy" id="1490030"/>
    <lineage>
        <taxon>Bacteria</taxon>
        <taxon>Pseudomonadati</taxon>
        <taxon>Pseudomonadota</taxon>
        <taxon>Alphaproteobacteria</taxon>
        <taxon>Rhodobacterales</taxon>
        <taxon>Paracoccaceae</taxon>
        <taxon>Paracoccus</taxon>
    </lineage>
</organism>
<keyword evidence="6 9" id="KW-1133">Transmembrane helix</keyword>
<gene>
    <name evidence="11" type="ORF">DFP89_12439</name>
</gene>
<feature type="transmembrane region" description="Helical" evidence="9">
    <location>
        <begin position="49"/>
        <end position="71"/>
    </location>
</feature>
<keyword evidence="5 9" id="KW-0812">Transmembrane</keyword>
<keyword evidence="3" id="KW-1003">Cell membrane</keyword>
<dbReference type="InterPro" id="IPR003362">
    <property type="entry name" value="Bact_transf"/>
</dbReference>
<evidence type="ECO:0000256" key="2">
    <source>
        <dbReference type="ARBA" id="ARBA00006464"/>
    </source>
</evidence>
<evidence type="ECO:0000256" key="4">
    <source>
        <dbReference type="ARBA" id="ARBA00022679"/>
    </source>
</evidence>
<dbReference type="PANTHER" id="PTHR30576">
    <property type="entry name" value="COLANIC BIOSYNTHESIS UDP-GLUCOSE LIPID CARRIER TRANSFERASE"/>
    <property type="match status" value="1"/>
</dbReference>
<comment type="caution">
    <text evidence="11">The sequence shown here is derived from an EMBL/GenBank/DDBJ whole genome shotgun (WGS) entry which is preliminary data.</text>
</comment>
<feature type="domain" description="Bacterial sugar transferase" evidence="10">
    <location>
        <begin position="44"/>
        <end position="234"/>
    </location>
</feature>
<reference evidence="11 12" key="1">
    <citation type="submission" date="2018-07" db="EMBL/GenBank/DDBJ databases">
        <title>Genomic Encyclopedia of Type Strains, Phase III (KMG-III): the genomes of soil and plant-associated and newly described type strains.</title>
        <authorList>
            <person name="Whitman W."/>
        </authorList>
    </citation>
    <scope>NUCLEOTIDE SEQUENCE [LARGE SCALE GENOMIC DNA]</scope>
    <source>
        <strain evidence="11 12">CECT 8525</strain>
    </source>
</reference>
<dbReference type="PANTHER" id="PTHR30576:SF4">
    <property type="entry name" value="UNDECAPRENYL-PHOSPHATE GALACTOSE PHOSPHOTRANSFERASE"/>
    <property type="match status" value="1"/>
</dbReference>
<evidence type="ECO:0000259" key="10">
    <source>
        <dbReference type="Pfam" id="PF02397"/>
    </source>
</evidence>
<proteinExistence type="inferred from homology"/>
<dbReference type="GO" id="GO:0016780">
    <property type="term" value="F:phosphotransferase activity, for other substituted phosphate groups"/>
    <property type="evidence" value="ECO:0007669"/>
    <property type="project" value="TreeGrafter"/>
</dbReference>
<evidence type="ECO:0000313" key="12">
    <source>
        <dbReference type="Proteomes" id="UP000253345"/>
    </source>
</evidence>
<dbReference type="Proteomes" id="UP000253345">
    <property type="component" value="Unassembled WGS sequence"/>
</dbReference>
<keyword evidence="12" id="KW-1185">Reference proteome</keyword>
<sequence length="239" mass="26750">MFDVLKKVQDTPTYRDLAPHGLVGRSQDFGPRPVRRDFYATRGKRMLDIVGALVLLLVFSPLILVISLLMLSQRGPVMFGHQRVGQGGTAFACRKFRTMVPDAEARLQELLERDPEARRQWQADHKLDNDPRITPVGHFLRRSSLDELPQLVNVLRGEMSLVGPRPVTRAELQRYGVDSASYLALRPGLTGKWQVSGRNDISYASRVALDSTYAREFSARGDLAILLQTVRVVLGATGK</sequence>
<dbReference type="Pfam" id="PF02397">
    <property type="entry name" value="Bac_transf"/>
    <property type="match status" value="1"/>
</dbReference>
<evidence type="ECO:0000256" key="6">
    <source>
        <dbReference type="ARBA" id="ARBA00022989"/>
    </source>
</evidence>
<comment type="similarity">
    <text evidence="2">Belongs to the bacterial sugar transferase family.</text>
</comment>
<dbReference type="RefSeq" id="WP_114350490.1">
    <property type="nucleotide sequence ID" value="NZ_QPJL01000024.1"/>
</dbReference>
<evidence type="ECO:0000256" key="7">
    <source>
        <dbReference type="ARBA" id="ARBA00023136"/>
    </source>
</evidence>
<dbReference type="GO" id="GO:0000271">
    <property type="term" value="P:polysaccharide biosynthetic process"/>
    <property type="evidence" value="ECO:0007669"/>
    <property type="project" value="UniProtKB-KW"/>
</dbReference>
<dbReference type="GO" id="GO:0005886">
    <property type="term" value="C:plasma membrane"/>
    <property type="evidence" value="ECO:0007669"/>
    <property type="project" value="UniProtKB-SubCell"/>
</dbReference>
<dbReference type="EMBL" id="QPJL01000024">
    <property type="protein sequence ID" value="RCW79647.1"/>
    <property type="molecule type" value="Genomic_DNA"/>
</dbReference>
<protein>
    <submittedName>
        <fullName evidence="11">Lipopolysaccharide/colanic/teichoic acid biosynthesis glycosyltransferase</fullName>
    </submittedName>
</protein>
<evidence type="ECO:0000256" key="8">
    <source>
        <dbReference type="ARBA" id="ARBA00023169"/>
    </source>
</evidence>
<comment type="subcellular location">
    <subcellularLocation>
        <location evidence="1">Cell membrane</location>
    </subcellularLocation>
</comment>
<evidence type="ECO:0000256" key="3">
    <source>
        <dbReference type="ARBA" id="ARBA00022475"/>
    </source>
</evidence>
<evidence type="ECO:0000313" key="11">
    <source>
        <dbReference type="EMBL" id="RCW79647.1"/>
    </source>
</evidence>
<keyword evidence="8" id="KW-0270">Exopolysaccharide synthesis</keyword>
<accession>A0A368YL80</accession>
<evidence type="ECO:0000256" key="1">
    <source>
        <dbReference type="ARBA" id="ARBA00004236"/>
    </source>
</evidence>
<dbReference type="OrthoDB" id="9808602at2"/>
<keyword evidence="7 9" id="KW-0472">Membrane</keyword>